<protein>
    <submittedName>
        <fullName evidence="1">Uncharacterized protein</fullName>
    </submittedName>
</protein>
<evidence type="ECO:0000313" key="1">
    <source>
        <dbReference type="EMBL" id="RKD16197.1"/>
    </source>
</evidence>
<proteinExistence type="predicted"/>
<reference evidence="1 2" key="1">
    <citation type="submission" date="2016-07" db="EMBL/GenBank/DDBJ databases">
        <title>Genome of Pelobium manganitolerans.</title>
        <authorList>
            <person name="Wu S."/>
            <person name="Wang G."/>
        </authorList>
    </citation>
    <scope>NUCLEOTIDE SEQUENCE [LARGE SCALE GENOMIC DNA]</scope>
    <source>
        <strain evidence="1 2">YS-25</strain>
    </source>
</reference>
<gene>
    <name evidence="1" type="ORF">BCY91_04780</name>
</gene>
<comment type="caution">
    <text evidence="1">The sequence shown here is derived from an EMBL/GenBank/DDBJ whole genome shotgun (WGS) entry which is preliminary data.</text>
</comment>
<dbReference type="OrthoDB" id="663512at2"/>
<dbReference type="SUPFAM" id="SSF50475">
    <property type="entry name" value="FMN-binding split barrel"/>
    <property type="match status" value="1"/>
</dbReference>
<dbReference type="Gene3D" id="2.30.110.10">
    <property type="entry name" value="Electron Transport, Fmn-binding Protein, Chain A"/>
    <property type="match status" value="1"/>
</dbReference>
<name>A0A419S5T3_9SPHI</name>
<dbReference type="InterPro" id="IPR012349">
    <property type="entry name" value="Split_barrel_FMN-bd"/>
</dbReference>
<sequence length="141" mass="15902">MKPELTAYIAENKIATLCCIDLNGKPYCFNCFYVFEPAHKLLLFKSSEQSFHSQSLKLNAEVSGTILPQKMNFMAMKGLQFTGEVLYGSFPEGFLPSNYYHKQNPLALAKAGEVWCIQLKTAKMTDSTRVFGEKLVWEKAG</sequence>
<accession>A0A419S5T3</accession>
<organism evidence="1 2">
    <name type="scientific">Pelobium manganitolerans</name>
    <dbReference type="NCBI Taxonomy" id="1842495"/>
    <lineage>
        <taxon>Bacteria</taxon>
        <taxon>Pseudomonadati</taxon>
        <taxon>Bacteroidota</taxon>
        <taxon>Sphingobacteriia</taxon>
        <taxon>Sphingobacteriales</taxon>
        <taxon>Sphingobacteriaceae</taxon>
        <taxon>Pelobium</taxon>
    </lineage>
</organism>
<dbReference type="AlphaFoldDB" id="A0A419S5T3"/>
<dbReference type="RefSeq" id="WP_120181696.1">
    <property type="nucleotide sequence ID" value="NZ_CBINCU010000033.1"/>
</dbReference>
<dbReference type="Proteomes" id="UP000283433">
    <property type="component" value="Unassembled WGS sequence"/>
</dbReference>
<keyword evidence="2" id="KW-1185">Reference proteome</keyword>
<dbReference type="EMBL" id="MBTA01000023">
    <property type="protein sequence ID" value="RKD16197.1"/>
    <property type="molecule type" value="Genomic_DNA"/>
</dbReference>
<evidence type="ECO:0000313" key="2">
    <source>
        <dbReference type="Proteomes" id="UP000283433"/>
    </source>
</evidence>